<feature type="domain" description="PIN" evidence="6">
    <location>
        <begin position="2"/>
        <end position="126"/>
    </location>
</feature>
<evidence type="ECO:0000259" key="6">
    <source>
        <dbReference type="Pfam" id="PF01850"/>
    </source>
</evidence>
<evidence type="ECO:0000313" key="7">
    <source>
        <dbReference type="EMBL" id="GBG18051.1"/>
    </source>
</evidence>
<dbReference type="InterPro" id="IPR002716">
    <property type="entry name" value="PIN_dom"/>
</dbReference>
<organism evidence="7 8">
    <name type="scientific">Nostoc commune NIES-4072</name>
    <dbReference type="NCBI Taxonomy" id="2005467"/>
    <lineage>
        <taxon>Bacteria</taxon>
        <taxon>Bacillati</taxon>
        <taxon>Cyanobacteriota</taxon>
        <taxon>Cyanophyceae</taxon>
        <taxon>Nostocales</taxon>
        <taxon>Nostocaceae</taxon>
        <taxon>Nostoc</taxon>
    </lineage>
</organism>
<evidence type="ECO:0000313" key="8">
    <source>
        <dbReference type="Proteomes" id="UP000245124"/>
    </source>
</evidence>
<sequence>MIYLDTSVIAPLYWTEALSDAVEQLLLNETEVGLSQLVEVELVSALSRRVRMQEISQQDAIAIVESFQADLDSGFYTQIAMETVHYNLARQWISRFDTPLRTLDALHLTIAFQNHIRLVTADEALATSAEISRVEVLLLR</sequence>
<keyword evidence="5" id="KW-0460">Magnesium</keyword>
<evidence type="ECO:0000256" key="5">
    <source>
        <dbReference type="HAMAP-Rule" id="MF_00265"/>
    </source>
</evidence>
<dbReference type="CDD" id="cd09874">
    <property type="entry name" value="PIN_MT3492-like"/>
    <property type="match status" value="1"/>
</dbReference>
<comment type="function">
    <text evidence="5">Toxic component of a toxin-antitoxin (TA) system. An RNase.</text>
</comment>
<dbReference type="PANTHER" id="PTHR35901:SF1">
    <property type="entry name" value="EXONUCLEASE VAPC9"/>
    <property type="match status" value="1"/>
</dbReference>
<keyword evidence="8" id="KW-1185">Reference proteome</keyword>
<dbReference type="InterPro" id="IPR029060">
    <property type="entry name" value="PIN-like_dom_sf"/>
</dbReference>
<feature type="binding site" evidence="5">
    <location>
        <position position="104"/>
    </location>
    <ligand>
        <name>Mg(2+)</name>
        <dbReference type="ChEBI" id="CHEBI:18420"/>
    </ligand>
</feature>
<dbReference type="EC" id="3.1.-.-" evidence="5"/>
<protein>
    <recommendedName>
        <fullName evidence="5">Ribonuclease VapC</fullName>
        <shortName evidence="5">RNase VapC</shortName>
        <ecNumber evidence="5">3.1.-.-</ecNumber>
    </recommendedName>
    <alternativeName>
        <fullName evidence="5">Toxin VapC</fullName>
    </alternativeName>
</protein>
<name>A0A2R5FQG7_NOSCO</name>
<dbReference type="InterPro" id="IPR022907">
    <property type="entry name" value="VapC_family"/>
</dbReference>
<dbReference type="AlphaFoldDB" id="A0A2R5FQG7"/>
<dbReference type="InterPro" id="IPR051619">
    <property type="entry name" value="TypeII_TA_RNase_PINc/VapC"/>
</dbReference>
<dbReference type="GO" id="GO:0000287">
    <property type="term" value="F:magnesium ion binding"/>
    <property type="evidence" value="ECO:0007669"/>
    <property type="project" value="UniProtKB-UniRule"/>
</dbReference>
<keyword evidence="7" id="KW-0255">Endonuclease</keyword>
<dbReference type="PANTHER" id="PTHR35901">
    <property type="entry name" value="RIBONUCLEASE VAPC3"/>
    <property type="match status" value="1"/>
</dbReference>
<comment type="caution">
    <text evidence="7">The sequence shown here is derived from an EMBL/GenBank/DDBJ whole genome shotgun (WGS) entry which is preliminary data.</text>
</comment>
<evidence type="ECO:0000256" key="1">
    <source>
        <dbReference type="ARBA" id="ARBA00022649"/>
    </source>
</evidence>
<dbReference type="EMBL" id="BDUD01000001">
    <property type="protein sequence ID" value="GBG18051.1"/>
    <property type="molecule type" value="Genomic_DNA"/>
</dbReference>
<dbReference type="Pfam" id="PF01850">
    <property type="entry name" value="PIN"/>
    <property type="match status" value="1"/>
</dbReference>
<accession>A0A2R5FQG7</accession>
<dbReference type="GO" id="GO:0004540">
    <property type="term" value="F:RNA nuclease activity"/>
    <property type="evidence" value="ECO:0007669"/>
    <property type="project" value="InterPro"/>
</dbReference>
<keyword evidence="3 5" id="KW-0479">Metal-binding</keyword>
<dbReference type="GO" id="GO:0090729">
    <property type="term" value="F:toxin activity"/>
    <property type="evidence" value="ECO:0007669"/>
    <property type="project" value="UniProtKB-KW"/>
</dbReference>
<evidence type="ECO:0000256" key="2">
    <source>
        <dbReference type="ARBA" id="ARBA00022722"/>
    </source>
</evidence>
<dbReference type="Gene3D" id="3.40.50.1010">
    <property type="entry name" value="5'-nuclease"/>
    <property type="match status" value="1"/>
</dbReference>
<dbReference type="Proteomes" id="UP000245124">
    <property type="component" value="Unassembled WGS sequence"/>
</dbReference>
<comment type="similarity">
    <text evidence="5">Belongs to the PINc/VapC protein family.</text>
</comment>
<keyword evidence="4 5" id="KW-0378">Hydrolase</keyword>
<gene>
    <name evidence="5 7" type="primary">vapC</name>
    <name evidence="7" type="ORF">NIES4072_17150</name>
</gene>
<reference evidence="7 8" key="1">
    <citation type="submission" date="2017-06" db="EMBL/GenBank/DDBJ databases">
        <title>Genome sequencing of cyanobaciteial culture collection at National Institute for Environmental Studies (NIES).</title>
        <authorList>
            <person name="Hirose Y."/>
            <person name="Shimura Y."/>
            <person name="Fujisawa T."/>
            <person name="Nakamura Y."/>
            <person name="Kawachi M."/>
        </authorList>
    </citation>
    <scope>NUCLEOTIDE SEQUENCE [LARGE SCALE GENOMIC DNA]</scope>
    <source>
        <strain evidence="7 8">NIES-4072</strain>
    </source>
</reference>
<evidence type="ECO:0000256" key="3">
    <source>
        <dbReference type="ARBA" id="ARBA00022723"/>
    </source>
</evidence>
<dbReference type="GO" id="GO:0016787">
    <property type="term" value="F:hydrolase activity"/>
    <property type="evidence" value="ECO:0007669"/>
    <property type="project" value="UniProtKB-KW"/>
</dbReference>
<dbReference type="HAMAP" id="MF_00265">
    <property type="entry name" value="VapC_Nob1"/>
    <property type="match status" value="1"/>
</dbReference>
<dbReference type="SUPFAM" id="SSF88723">
    <property type="entry name" value="PIN domain-like"/>
    <property type="match status" value="1"/>
</dbReference>
<proteinExistence type="inferred from homology"/>
<dbReference type="GO" id="GO:0004519">
    <property type="term" value="F:endonuclease activity"/>
    <property type="evidence" value="ECO:0007669"/>
    <property type="project" value="UniProtKB-KW"/>
</dbReference>
<comment type="cofactor">
    <cofactor evidence="5">
        <name>Mg(2+)</name>
        <dbReference type="ChEBI" id="CHEBI:18420"/>
    </cofactor>
</comment>
<keyword evidence="5" id="KW-0800">Toxin</keyword>
<evidence type="ECO:0000256" key="4">
    <source>
        <dbReference type="ARBA" id="ARBA00022801"/>
    </source>
</evidence>
<keyword evidence="1 5" id="KW-1277">Toxin-antitoxin system</keyword>
<dbReference type="RefSeq" id="WP_181373940.1">
    <property type="nucleotide sequence ID" value="NZ_BDUD01000001.1"/>
</dbReference>
<keyword evidence="2 5" id="KW-0540">Nuclease</keyword>
<feature type="binding site" evidence="5">
    <location>
        <position position="5"/>
    </location>
    <ligand>
        <name>Mg(2+)</name>
        <dbReference type="ChEBI" id="CHEBI:18420"/>
    </ligand>
</feature>